<sequence>MNNLIGQKFERLIVLKRMDNDKWGKSCWLCECDCGKEKIVIGSDLKSGNTKSCGCFAKEKLIKRLTKHGHSTTTKVSKTYISWADMIQRCTNPNHKDYHNYGGRGIKVSKRWVKFENFLEDMGEPPTDKHTLDRISNDGNYCKSNCRWATRKEQSRNTRRNRLITYKGKTQCLIEWAEELGINYSTLKWRLCNGWSIERAFETSTKNIKNITTKIISYYS</sequence>
<proteinExistence type="predicted"/>
<organism evidence="1">
    <name type="scientific">marine sediment metagenome</name>
    <dbReference type="NCBI Taxonomy" id="412755"/>
    <lineage>
        <taxon>unclassified sequences</taxon>
        <taxon>metagenomes</taxon>
        <taxon>ecological metagenomes</taxon>
    </lineage>
</organism>
<protein>
    <submittedName>
        <fullName evidence="1">Uncharacterized protein</fullName>
    </submittedName>
</protein>
<name>A0A0F9HPC6_9ZZZZ</name>
<accession>A0A0F9HPC6</accession>
<dbReference type="AlphaFoldDB" id="A0A0F9HPC6"/>
<evidence type="ECO:0000313" key="1">
    <source>
        <dbReference type="EMBL" id="KKM05112.1"/>
    </source>
</evidence>
<reference evidence="1" key="1">
    <citation type="journal article" date="2015" name="Nature">
        <title>Complex archaea that bridge the gap between prokaryotes and eukaryotes.</title>
        <authorList>
            <person name="Spang A."/>
            <person name="Saw J.H."/>
            <person name="Jorgensen S.L."/>
            <person name="Zaremba-Niedzwiedzka K."/>
            <person name="Martijn J."/>
            <person name="Lind A.E."/>
            <person name="van Eijk R."/>
            <person name="Schleper C."/>
            <person name="Guy L."/>
            <person name="Ettema T.J."/>
        </authorList>
    </citation>
    <scope>NUCLEOTIDE SEQUENCE</scope>
</reference>
<dbReference type="EMBL" id="LAZR01016298">
    <property type="protein sequence ID" value="KKM05112.1"/>
    <property type="molecule type" value="Genomic_DNA"/>
</dbReference>
<gene>
    <name evidence="1" type="ORF">LCGC14_1757390</name>
</gene>
<comment type="caution">
    <text evidence="1">The sequence shown here is derived from an EMBL/GenBank/DDBJ whole genome shotgun (WGS) entry which is preliminary data.</text>
</comment>